<dbReference type="InterPro" id="IPR009387">
    <property type="entry name" value="HigB-2"/>
</dbReference>
<name>K6XA44_9ALTE</name>
<dbReference type="OrthoDB" id="197283at2"/>
<dbReference type="Proteomes" id="UP000006327">
    <property type="component" value="Unassembled WGS sequence"/>
</dbReference>
<dbReference type="eggNOG" id="COG4737">
    <property type="taxonomic scope" value="Bacteria"/>
</dbReference>
<comment type="caution">
    <text evidence="1">The sequence shown here is derived from an EMBL/GenBank/DDBJ whole genome shotgun (WGS) entry which is preliminary data.</text>
</comment>
<dbReference type="Pfam" id="PF06296">
    <property type="entry name" value="RelE"/>
    <property type="match status" value="1"/>
</dbReference>
<dbReference type="STRING" id="493475.GARC_0508"/>
<keyword evidence="2" id="KW-1185">Reference proteome</keyword>
<dbReference type="PIRSF" id="PIRSF039032">
    <property type="entry name" value="HigB-2"/>
    <property type="match status" value="1"/>
</dbReference>
<organism evidence="1 2">
    <name type="scientific">Paraglaciecola arctica BSs20135</name>
    <dbReference type="NCBI Taxonomy" id="493475"/>
    <lineage>
        <taxon>Bacteria</taxon>
        <taxon>Pseudomonadati</taxon>
        <taxon>Pseudomonadota</taxon>
        <taxon>Gammaproteobacteria</taxon>
        <taxon>Alteromonadales</taxon>
        <taxon>Alteromonadaceae</taxon>
        <taxon>Paraglaciecola</taxon>
    </lineage>
</organism>
<accession>K6XA44</accession>
<proteinExistence type="predicted"/>
<dbReference type="AlphaFoldDB" id="K6XA44"/>
<protein>
    <submittedName>
        <fullName evidence="1">Toxin higB-2</fullName>
    </submittedName>
</protein>
<sequence>MSHAIDFVETSIFTKQIRDIATDDELKNLQVELISQPEKGDLIKDTGGLRKVRMAVGNQGKSGSVRVIYFLAHVEKIHLILAYPKNVKDTLSRGEKAELKKLVKLLKGESK</sequence>
<evidence type="ECO:0000313" key="2">
    <source>
        <dbReference type="Proteomes" id="UP000006327"/>
    </source>
</evidence>
<reference evidence="1 2" key="1">
    <citation type="journal article" date="2017" name="Antonie Van Leeuwenhoek">
        <title>Rhizobium rhizosphaerae sp. nov., a novel species isolated from rice rhizosphere.</title>
        <authorList>
            <person name="Zhao J.J."/>
            <person name="Zhang J."/>
            <person name="Zhang R.J."/>
            <person name="Zhang C.W."/>
            <person name="Yin H.Q."/>
            <person name="Zhang X.X."/>
        </authorList>
    </citation>
    <scope>NUCLEOTIDE SEQUENCE [LARGE SCALE GENOMIC DNA]</scope>
    <source>
        <strain evidence="1 2">BSs20135</strain>
    </source>
</reference>
<dbReference type="EMBL" id="BAEO01000007">
    <property type="protein sequence ID" value="GAC17489.1"/>
    <property type="molecule type" value="Genomic_DNA"/>
</dbReference>
<evidence type="ECO:0000313" key="1">
    <source>
        <dbReference type="EMBL" id="GAC17489.1"/>
    </source>
</evidence>
<gene>
    <name evidence="1" type="ORF">GARC_0508</name>
</gene>